<gene>
    <name evidence="9" type="primary">feuC_6</name>
    <name evidence="9" type="ORF">SDC9_124171</name>
</gene>
<feature type="transmembrane region" description="Helical" evidence="8">
    <location>
        <begin position="72"/>
        <end position="89"/>
    </location>
</feature>
<dbReference type="PANTHER" id="PTHR30472:SF25">
    <property type="entry name" value="ABC TRANSPORTER PERMEASE PROTEIN MJ0876-RELATED"/>
    <property type="match status" value="1"/>
</dbReference>
<evidence type="ECO:0000256" key="8">
    <source>
        <dbReference type="SAM" id="Phobius"/>
    </source>
</evidence>
<dbReference type="SUPFAM" id="SSF81345">
    <property type="entry name" value="ABC transporter involved in vitamin B12 uptake, BtuC"/>
    <property type="match status" value="1"/>
</dbReference>
<evidence type="ECO:0000256" key="2">
    <source>
        <dbReference type="ARBA" id="ARBA00007935"/>
    </source>
</evidence>
<keyword evidence="7 8" id="KW-0472">Membrane</keyword>
<accession>A0A645CJQ0</accession>
<dbReference type="InterPro" id="IPR037294">
    <property type="entry name" value="ABC_BtuC-like"/>
</dbReference>
<comment type="caution">
    <text evidence="9">The sequence shown here is derived from an EMBL/GenBank/DDBJ whole genome shotgun (WGS) entry which is preliminary data.</text>
</comment>
<dbReference type="PANTHER" id="PTHR30472">
    <property type="entry name" value="FERRIC ENTEROBACTIN TRANSPORT SYSTEM PERMEASE PROTEIN"/>
    <property type="match status" value="1"/>
</dbReference>
<evidence type="ECO:0000256" key="6">
    <source>
        <dbReference type="ARBA" id="ARBA00022989"/>
    </source>
</evidence>
<name>A0A645CJQ0_9ZZZZ</name>
<dbReference type="InterPro" id="IPR000522">
    <property type="entry name" value="ABC_transptr_permease_BtuC"/>
</dbReference>
<keyword evidence="3" id="KW-0813">Transport</keyword>
<evidence type="ECO:0000256" key="7">
    <source>
        <dbReference type="ARBA" id="ARBA00023136"/>
    </source>
</evidence>
<proteinExistence type="inferred from homology"/>
<feature type="transmembrane region" description="Helical" evidence="8">
    <location>
        <begin position="41"/>
        <end position="65"/>
    </location>
</feature>
<evidence type="ECO:0000256" key="5">
    <source>
        <dbReference type="ARBA" id="ARBA00022692"/>
    </source>
</evidence>
<organism evidence="9">
    <name type="scientific">bioreactor metagenome</name>
    <dbReference type="NCBI Taxonomy" id="1076179"/>
    <lineage>
        <taxon>unclassified sequences</taxon>
        <taxon>metagenomes</taxon>
        <taxon>ecological metagenomes</taxon>
    </lineage>
</organism>
<dbReference type="Gene3D" id="1.10.3470.10">
    <property type="entry name" value="ABC transporter involved in vitamin B12 uptake, BtuC"/>
    <property type="match status" value="1"/>
</dbReference>
<dbReference type="EMBL" id="VSSQ01027762">
    <property type="protein sequence ID" value="MPM77171.1"/>
    <property type="molecule type" value="Genomic_DNA"/>
</dbReference>
<sequence>MLLILAVGLACASVAVAGSLSFVGLLAPHVAKTIVKKENHWTFVLSGLFGALLVNVADIFARVILPSGEIPTGILIALIGAPYFLYLLFQKQA</sequence>
<reference evidence="9" key="1">
    <citation type="submission" date="2019-08" db="EMBL/GenBank/DDBJ databases">
        <authorList>
            <person name="Kucharzyk K."/>
            <person name="Murdoch R.W."/>
            <person name="Higgins S."/>
            <person name="Loffler F."/>
        </authorList>
    </citation>
    <scope>NUCLEOTIDE SEQUENCE</scope>
</reference>
<protein>
    <submittedName>
        <fullName evidence="9">Iron-uptake system permease protein FeuC</fullName>
    </submittedName>
</protein>
<comment type="subcellular location">
    <subcellularLocation>
        <location evidence="1">Cell membrane</location>
        <topology evidence="1">Multi-pass membrane protein</topology>
    </subcellularLocation>
</comment>
<evidence type="ECO:0000256" key="1">
    <source>
        <dbReference type="ARBA" id="ARBA00004651"/>
    </source>
</evidence>
<dbReference type="Pfam" id="PF01032">
    <property type="entry name" value="FecCD"/>
    <property type="match status" value="1"/>
</dbReference>
<evidence type="ECO:0000256" key="4">
    <source>
        <dbReference type="ARBA" id="ARBA00022475"/>
    </source>
</evidence>
<dbReference type="GO" id="GO:0005886">
    <property type="term" value="C:plasma membrane"/>
    <property type="evidence" value="ECO:0007669"/>
    <property type="project" value="UniProtKB-SubCell"/>
</dbReference>
<evidence type="ECO:0000313" key="9">
    <source>
        <dbReference type="EMBL" id="MPM77171.1"/>
    </source>
</evidence>
<keyword evidence="5 8" id="KW-0812">Transmembrane</keyword>
<dbReference type="AlphaFoldDB" id="A0A645CJQ0"/>
<dbReference type="GO" id="GO:0022857">
    <property type="term" value="F:transmembrane transporter activity"/>
    <property type="evidence" value="ECO:0007669"/>
    <property type="project" value="InterPro"/>
</dbReference>
<comment type="similarity">
    <text evidence="2">Belongs to the binding-protein-dependent transport system permease family. FecCD subfamily.</text>
</comment>
<evidence type="ECO:0000256" key="3">
    <source>
        <dbReference type="ARBA" id="ARBA00022448"/>
    </source>
</evidence>
<dbReference type="GO" id="GO:0033214">
    <property type="term" value="P:siderophore-iron import into cell"/>
    <property type="evidence" value="ECO:0007669"/>
    <property type="project" value="TreeGrafter"/>
</dbReference>
<keyword evidence="6 8" id="KW-1133">Transmembrane helix</keyword>
<keyword evidence="4" id="KW-1003">Cell membrane</keyword>